<feature type="domain" description="3-keto-alpha-glucoside-1,2-lyase/3-keto-2-hydroxy-glucal hydratase" evidence="1">
    <location>
        <begin position="50"/>
        <end position="194"/>
    </location>
</feature>
<sequence>MVKKVFIGIGMLLLCSMASGQRKGKGNGREIKVPMTAEHWSPTTDNAAFVTHRSVPAVRSNNEQGFGIALKDFEFTDGIIEYDVELMGMGFPGIVFRSSKDSLNSEIFYIRYFGTPDPSKRTTLQYASVLDRVNMWDMTDDYQAAATIYEKRWNHIKLVVHGRQMKVYVNDMQEAALHVPALEGENSSGGIELTGNVIYANFKIRPDATEDLTPEPGYDATYNDSRYFRNWLVTEPMVFPFGRDLLVGIPRNPGVAIDTMLFDSTAVWRPLKAERRALVNLTRLYGETKQGERRLAWIKTKITSQKEQERRIDMGFSDEVWVFINGQPLHTDQNYYGSPGMKEPRGRCTIENTSFKLPLQEGENELLIGVTNYFFGWGIIARLDQADGLEF</sequence>
<accession>A0A967APD7</accession>
<dbReference type="InterPro" id="IPR010496">
    <property type="entry name" value="AL/BT2_dom"/>
</dbReference>
<dbReference type="Gene3D" id="2.60.120.560">
    <property type="entry name" value="Exo-inulinase, domain 1"/>
    <property type="match status" value="1"/>
</dbReference>
<evidence type="ECO:0000313" key="3">
    <source>
        <dbReference type="Proteomes" id="UP000707206"/>
    </source>
</evidence>
<reference evidence="2" key="1">
    <citation type="submission" date="2019-07" db="EMBL/GenBank/DDBJ databases">
        <authorList>
            <person name="De-Chao Zhang Q."/>
        </authorList>
    </citation>
    <scope>NUCLEOTIDE SEQUENCE</scope>
    <source>
        <strain evidence="2">TP-CH-4</strain>
    </source>
</reference>
<dbReference type="Pfam" id="PF06439">
    <property type="entry name" value="3keto-disac_hyd"/>
    <property type="match status" value="1"/>
</dbReference>
<keyword evidence="3" id="KW-1185">Reference proteome</keyword>
<evidence type="ECO:0000259" key="1">
    <source>
        <dbReference type="Pfam" id="PF06439"/>
    </source>
</evidence>
<proteinExistence type="predicted"/>
<dbReference type="EMBL" id="VIKU02000001">
    <property type="protein sequence ID" value="NHF57996.1"/>
    <property type="molecule type" value="Genomic_DNA"/>
</dbReference>
<protein>
    <recommendedName>
        <fullName evidence="1">3-keto-alpha-glucoside-1,2-lyase/3-keto-2-hydroxy-glucal hydratase domain-containing protein</fullName>
    </recommendedName>
</protein>
<comment type="caution">
    <text evidence="2">The sequence shown here is derived from an EMBL/GenBank/DDBJ whole genome shotgun (WGS) entry which is preliminary data.</text>
</comment>
<reference evidence="2" key="2">
    <citation type="submission" date="2020-03" db="EMBL/GenBank/DDBJ databases">
        <title>Flavobacteriaceae bacterium strain TP-CH-4, a member of the family Flavobacteriaceae isolated from a deep-sea seamount.</title>
        <authorList>
            <person name="Zhang D.-C."/>
        </authorList>
    </citation>
    <scope>NUCLEOTIDE SEQUENCE</scope>
    <source>
        <strain evidence="2">TP-CH-4</strain>
    </source>
</reference>
<organism evidence="2 3">
    <name type="scientific">Pelagihabitans pacificus</name>
    <dbReference type="NCBI Taxonomy" id="2696054"/>
    <lineage>
        <taxon>Bacteria</taxon>
        <taxon>Pseudomonadati</taxon>
        <taxon>Bacteroidota</taxon>
        <taxon>Flavobacteriia</taxon>
        <taxon>Flavobacteriales</taxon>
        <taxon>Flavobacteriaceae</taxon>
        <taxon>Pelagihabitans</taxon>
    </lineage>
</organism>
<dbReference type="GO" id="GO:0016787">
    <property type="term" value="F:hydrolase activity"/>
    <property type="evidence" value="ECO:0007669"/>
    <property type="project" value="InterPro"/>
</dbReference>
<name>A0A967APD7_9FLAO</name>
<gene>
    <name evidence="2" type="ORF">FK220_001500</name>
</gene>
<dbReference type="AlphaFoldDB" id="A0A967APD7"/>
<dbReference type="RefSeq" id="WP_152572513.1">
    <property type="nucleotide sequence ID" value="NZ_VIKU02000001.1"/>
</dbReference>
<evidence type="ECO:0000313" key="2">
    <source>
        <dbReference type="EMBL" id="NHF57996.1"/>
    </source>
</evidence>
<dbReference type="Proteomes" id="UP000707206">
    <property type="component" value="Unassembled WGS sequence"/>
</dbReference>